<comment type="similarity">
    <text evidence="1">Belongs to the SMC family. SbcC subfamily.</text>
</comment>
<dbReference type="GO" id="GO:0006302">
    <property type="term" value="P:double-strand break repair"/>
    <property type="evidence" value="ECO:0007669"/>
    <property type="project" value="InterPro"/>
</dbReference>
<evidence type="ECO:0000313" key="7">
    <source>
        <dbReference type="Proteomes" id="UP000636793"/>
    </source>
</evidence>
<evidence type="ECO:0000256" key="3">
    <source>
        <dbReference type="ARBA" id="ARBA00013368"/>
    </source>
</evidence>
<evidence type="ECO:0000256" key="2">
    <source>
        <dbReference type="ARBA" id="ARBA00011322"/>
    </source>
</evidence>
<dbReference type="AlphaFoldDB" id="A0A916TA42"/>
<dbReference type="RefSeq" id="WP_188837746.1">
    <property type="nucleotide sequence ID" value="NZ_BMHI01000004.1"/>
</dbReference>
<keyword evidence="7" id="KW-1185">Reference proteome</keyword>
<dbReference type="Proteomes" id="UP000636793">
    <property type="component" value="Unassembled WGS sequence"/>
</dbReference>
<dbReference type="GO" id="GO:0016887">
    <property type="term" value="F:ATP hydrolysis activity"/>
    <property type="evidence" value="ECO:0007669"/>
    <property type="project" value="InterPro"/>
</dbReference>
<dbReference type="Gene3D" id="3.40.50.300">
    <property type="entry name" value="P-loop containing nucleotide triphosphate hydrolases"/>
    <property type="match status" value="2"/>
</dbReference>
<reference evidence="6" key="1">
    <citation type="journal article" date="2014" name="Int. J. Syst. Evol. Microbiol.">
        <title>Complete genome sequence of Corynebacterium casei LMG S-19264T (=DSM 44701T), isolated from a smear-ripened cheese.</title>
        <authorList>
            <consortium name="US DOE Joint Genome Institute (JGI-PGF)"/>
            <person name="Walter F."/>
            <person name="Albersmeier A."/>
            <person name="Kalinowski J."/>
            <person name="Ruckert C."/>
        </authorList>
    </citation>
    <scope>NUCLEOTIDE SEQUENCE</scope>
    <source>
        <strain evidence="6">CGMCC 1.15085</strain>
    </source>
</reference>
<evidence type="ECO:0000313" key="6">
    <source>
        <dbReference type="EMBL" id="GGB36576.1"/>
    </source>
</evidence>
<dbReference type="Pfam" id="PF13476">
    <property type="entry name" value="AAA_23"/>
    <property type="match status" value="1"/>
</dbReference>
<dbReference type="Pfam" id="PF13558">
    <property type="entry name" value="SbcC_Walker_B"/>
    <property type="match status" value="1"/>
</dbReference>
<feature type="coiled-coil region" evidence="4">
    <location>
        <begin position="301"/>
        <end position="328"/>
    </location>
</feature>
<dbReference type="PANTHER" id="PTHR32114">
    <property type="entry name" value="ABC TRANSPORTER ABCH.3"/>
    <property type="match status" value="1"/>
</dbReference>
<dbReference type="InterPro" id="IPR027417">
    <property type="entry name" value="P-loop_NTPase"/>
</dbReference>
<name>A0A916TA42_9MICO</name>
<keyword evidence="4" id="KW-0175">Coiled coil</keyword>
<dbReference type="SUPFAM" id="SSF52540">
    <property type="entry name" value="P-loop containing nucleoside triphosphate hydrolases"/>
    <property type="match status" value="1"/>
</dbReference>
<comment type="caution">
    <text evidence="6">The sequence shown here is derived from an EMBL/GenBank/DDBJ whole genome shotgun (WGS) entry which is preliminary data.</text>
</comment>
<comment type="subunit">
    <text evidence="2">Heterodimer of SbcC and SbcD.</text>
</comment>
<evidence type="ECO:0000259" key="5">
    <source>
        <dbReference type="Pfam" id="PF13476"/>
    </source>
</evidence>
<accession>A0A916TA42</accession>
<dbReference type="PANTHER" id="PTHR32114:SF2">
    <property type="entry name" value="ABC TRANSPORTER ABCH.3"/>
    <property type="match status" value="1"/>
</dbReference>
<dbReference type="InterPro" id="IPR038729">
    <property type="entry name" value="Rad50/SbcC_AAA"/>
</dbReference>
<dbReference type="EMBL" id="BMHI01000004">
    <property type="protein sequence ID" value="GGB36576.1"/>
    <property type="molecule type" value="Genomic_DNA"/>
</dbReference>
<feature type="domain" description="Rad50/SbcC-type AAA" evidence="5">
    <location>
        <begin position="5"/>
        <end position="183"/>
    </location>
</feature>
<evidence type="ECO:0000256" key="4">
    <source>
        <dbReference type="SAM" id="Coils"/>
    </source>
</evidence>
<sequence length="1105" mass="117062">MRLHRLRLQAFGPFAGSEEVDFDGLATGGLHLIHGPTGAGKTSVLDAICFALFAGVPGGRMQGRETLRSDHAEPSVRPEVELEFGVGGRRLRVRRSPEHEVAKKRGIGTRLQRGSVTLEERHAGGWETVSTRKDEVAQTIGDLLGMGLPQFAQVMLLPQGEFTAFLHAKPDDRGRLLERLFDISDFAALEQWLAGHRRSLETQRAQADAQRATLIARARDVLSGVVQETDGAIPADISAAHGEVAVREEVADDATDALGRLEDGADGALLAHLVEALSDRLTAALATADTAAGQVERLRGRLAAEQSLAALQRQAQAARRTLDEVADQAPRLIDAETRLEASARAERCRPAIAAAARRDQAHAQARRAAASCRTDLARRSAWPVPEPHHDDGLTETALDSLVERAAAGTAALAGRQEVFRQLRTLVGAVRGATDELRTAQRESEHRQRAIDAAATQLSQLHARHAEVLPDALAHPGWQQLLDEVDEATDSLAGAVHDVDALIAAEQEHRRTQRVWTAAEQEVLRLRHARLSGIAAELADDLVTGEPCPVCGSADHPKAARPAPDRVDADQVAAAEEVAAGASDRAAAAAARWSALMGRAQATCRTALDALTTATTAPVRDAPDSASEDDTTSVDGALTTRRALAATVDMHQLRATELTAALDAGSPSVDPKLATVLRSLAQLVTDARDRVTAEVDRSGSAADQLAILDEQVRSFEAERSGAHEALAARLGAVRLAQSRLESLRTQVKSGTSRLTEMTQAHDAACGCTADSDPAAEHAACVADLDRLRVAAAQQRTTGSEAGTAHAELDAMLQEAGFPDARSASQASLSDEDCEGLRSLVDTARTAAAKATGVLEQPDVAQAAQAPAAVVDEIAADLTSAEHEARHTRDAVSEVRRAHGKLQQITAELADHDEQVGPLRDELAVATSLASAVAGAGDNTMRMRLTAYVLAARLESVTALANERLQLMTDGRYQLEHTDQRAARGSKSGLGLRVRDAWTGTTRDTATLSGGESFIASLALALGLGDAVLESAGGRRLETLLVDEGFGSLDEDSLEQVLDVLDSLRAGGRSVGIVSHVAELRTRIPAQIRVHKTAHGSTLQVVTDSVA</sequence>
<organism evidence="6 7">
    <name type="scientific">Flexivirga endophytica</name>
    <dbReference type="NCBI Taxonomy" id="1849103"/>
    <lineage>
        <taxon>Bacteria</taxon>
        <taxon>Bacillati</taxon>
        <taxon>Actinomycetota</taxon>
        <taxon>Actinomycetes</taxon>
        <taxon>Micrococcales</taxon>
        <taxon>Dermacoccaceae</taxon>
        <taxon>Flexivirga</taxon>
    </lineage>
</organism>
<proteinExistence type="inferred from homology"/>
<evidence type="ECO:0000256" key="1">
    <source>
        <dbReference type="ARBA" id="ARBA00006930"/>
    </source>
</evidence>
<protein>
    <recommendedName>
        <fullName evidence="3">Nuclease SbcCD subunit C</fullName>
    </recommendedName>
</protein>
<gene>
    <name evidence="6" type="ORF">GCM10011492_29170</name>
</gene>
<reference evidence="6" key="2">
    <citation type="submission" date="2020-09" db="EMBL/GenBank/DDBJ databases">
        <authorList>
            <person name="Sun Q."/>
            <person name="Zhou Y."/>
        </authorList>
    </citation>
    <scope>NUCLEOTIDE SEQUENCE</scope>
    <source>
        <strain evidence="6">CGMCC 1.15085</strain>
    </source>
</reference>